<dbReference type="InterPro" id="IPR037185">
    <property type="entry name" value="EmrE-like"/>
</dbReference>
<feature type="transmembrane region" description="Helical" evidence="1">
    <location>
        <begin position="386"/>
        <end position="407"/>
    </location>
</feature>
<keyword evidence="3" id="KW-1185">Reference proteome</keyword>
<evidence type="ECO:0008006" key="4">
    <source>
        <dbReference type="Google" id="ProtNLM"/>
    </source>
</evidence>
<sequence length="491" mass="54620">MTITELNSRSNAFVRSTQQASRTKIISVVCLFLLSSVSFVAQTEFTSQAYFLGFDEPIVLLTATHGSWWILWPLQVLFVALYRTFLKYKSPNSSSSKPSTDSNALLLDFEQLFEQSNALTREVPVPAPASSLDIATPEQKSQSLYKYFKKCMVKQIHNVFHTSILIYEANVNGDTSTHNLDLLVSKNARISSSSNVFKCLSLFVATPAFKFVFIKAATVSFVVNIAGFLWHAAMSLTYASDVTAIYNCSAFTAYAFAIPILKEKISWLKASSVVIAVSGVFIVAYSGADSADETALYPYRFWGNVFITIGAILYGYYEVIYKRYICVPEHLSKVITPRRQMIFASYAMCLISIITFATLVPLLFLLDVCKIKHINLVDYGERTREIWICVSISILCNLLFSVLFLSLMALTSPVLSSVSSLVTIFLIGIVEWVLFGNALSFKQLVGDALVILGFVVLTVASWNEISEGNDEDEVETTSMYSFAVSETTIHP</sequence>
<dbReference type="SUPFAM" id="SSF103481">
    <property type="entry name" value="Multidrug resistance efflux transporter EmrE"/>
    <property type="match status" value="2"/>
</dbReference>
<feature type="transmembrane region" description="Helical" evidence="1">
    <location>
        <begin position="66"/>
        <end position="86"/>
    </location>
</feature>
<evidence type="ECO:0000256" key="1">
    <source>
        <dbReference type="SAM" id="Phobius"/>
    </source>
</evidence>
<feature type="transmembrane region" description="Helical" evidence="1">
    <location>
        <begin position="268"/>
        <end position="287"/>
    </location>
</feature>
<dbReference type="AlphaFoldDB" id="A0A4V1J3Q0"/>
<dbReference type="PANTHER" id="PTHR19346">
    <property type="entry name" value="SUGAR PHOSPHATE TRANSPORTER DOMAIN-CONTAINING PROTEIN"/>
    <property type="match status" value="1"/>
</dbReference>
<feature type="transmembrane region" description="Helical" evidence="1">
    <location>
        <begin position="244"/>
        <end position="261"/>
    </location>
</feature>
<name>A0A4V1J3Q0_9ASCO</name>
<keyword evidence="1" id="KW-0812">Transmembrane</keyword>
<feature type="transmembrane region" description="Helical" evidence="1">
    <location>
        <begin position="414"/>
        <end position="435"/>
    </location>
</feature>
<evidence type="ECO:0000313" key="2">
    <source>
        <dbReference type="EMBL" id="RKP32829.1"/>
    </source>
</evidence>
<keyword evidence="1" id="KW-0472">Membrane</keyword>
<organism evidence="2 3">
    <name type="scientific">Metschnikowia bicuspidata</name>
    <dbReference type="NCBI Taxonomy" id="27322"/>
    <lineage>
        <taxon>Eukaryota</taxon>
        <taxon>Fungi</taxon>
        <taxon>Dikarya</taxon>
        <taxon>Ascomycota</taxon>
        <taxon>Saccharomycotina</taxon>
        <taxon>Pichiomycetes</taxon>
        <taxon>Metschnikowiaceae</taxon>
        <taxon>Metschnikowia</taxon>
    </lineage>
</organism>
<dbReference type="Proteomes" id="UP000268321">
    <property type="component" value="Unassembled WGS sequence"/>
</dbReference>
<feature type="transmembrane region" description="Helical" evidence="1">
    <location>
        <begin position="212"/>
        <end position="232"/>
    </location>
</feature>
<feature type="transmembrane region" description="Helical" evidence="1">
    <location>
        <begin position="441"/>
        <end position="460"/>
    </location>
</feature>
<dbReference type="OrthoDB" id="10062838at2759"/>
<evidence type="ECO:0000313" key="3">
    <source>
        <dbReference type="Proteomes" id="UP000268321"/>
    </source>
</evidence>
<dbReference type="EMBL" id="ML004429">
    <property type="protein sequence ID" value="RKP32829.1"/>
    <property type="molecule type" value="Genomic_DNA"/>
</dbReference>
<accession>A0A4V1J3Q0</accession>
<dbReference type="InterPro" id="IPR026505">
    <property type="entry name" value="Solute_c_fam_35_mem_F3/F4"/>
</dbReference>
<reference evidence="3" key="1">
    <citation type="journal article" date="2018" name="Nat. Microbiol.">
        <title>Leveraging single-cell genomics to expand the fungal tree of life.</title>
        <authorList>
            <person name="Ahrendt S.R."/>
            <person name="Quandt C.A."/>
            <person name="Ciobanu D."/>
            <person name="Clum A."/>
            <person name="Salamov A."/>
            <person name="Andreopoulos B."/>
            <person name="Cheng J.F."/>
            <person name="Woyke T."/>
            <person name="Pelin A."/>
            <person name="Henrissat B."/>
            <person name="Reynolds N.K."/>
            <person name="Benny G.L."/>
            <person name="Smith M.E."/>
            <person name="James T.Y."/>
            <person name="Grigoriev I.V."/>
        </authorList>
    </citation>
    <scope>NUCLEOTIDE SEQUENCE [LARGE SCALE GENOMIC DNA]</scope>
    <source>
        <strain evidence="3">Baker2002</strain>
    </source>
</reference>
<feature type="transmembrane region" description="Helical" evidence="1">
    <location>
        <begin position="341"/>
        <end position="366"/>
    </location>
</feature>
<dbReference type="PANTHER" id="PTHR19346:SF4">
    <property type="entry name" value="SUGAR PHOSPHATE TRANSPORTER DOMAIN-CONTAINING PROTEIN"/>
    <property type="match status" value="1"/>
</dbReference>
<feature type="transmembrane region" description="Helical" evidence="1">
    <location>
        <begin position="25"/>
        <end position="46"/>
    </location>
</feature>
<protein>
    <recommendedName>
        <fullName evidence="4">EamA domain-containing protein</fullName>
    </recommendedName>
</protein>
<feature type="transmembrane region" description="Helical" evidence="1">
    <location>
        <begin position="299"/>
        <end position="320"/>
    </location>
</feature>
<gene>
    <name evidence="2" type="ORF">METBISCDRAFT_29384</name>
</gene>
<keyword evidence="1" id="KW-1133">Transmembrane helix</keyword>
<proteinExistence type="predicted"/>